<evidence type="ECO:0000313" key="6">
    <source>
        <dbReference type="Proteomes" id="UP001151760"/>
    </source>
</evidence>
<dbReference type="EMBL" id="BQNB010013828">
    <property type="protein sequence ID" value="GJT20719.1"/>
    <property type="molecule type" value="Genomic_DNA"/>
</dbReference>
<feature type="region of interest" description="Disordered" evidence="3">
    <location>
        <begin position="238"/>
        <end position="278"/>
    </location>
</feature>
<keyword evidence="2" id="KW-0175">Coiled coil</keyword>
<feature type="compositionally biased region" description="Basic and acidic residues" evidence="3">
    <location>
        <begin position="267"/>
        <end position="278"/>
    </location>
</feature>
<name>A0ABQ5C2J4_9ASTR</name>
<accession>A0ABQ5C2J4</accession>
<dbReference type="InterPro" id="IPR001878">
    <property type="entry name" value="Znf_CCHC"/>
</dbReference>
<keyword evidence="1" id="KW-0862">Zinc</keyword>
<evidence type="ECO:0000256" key="1">
    <source>
        <dbReference type="PROSITE-ProRule" id="PRU00047"/>
    </source>
</evidence>
<dbReference type="InterPro" id="IPR036875">
    <property type="entry name" value="Znf_CCHC_sf"/>
</dbReference>
<dbReference type="PROSITE" id="PS50158">
    <property type="entry name" value="ZF_CCHC"/>
    <property type="match status" value="1"/>
</dbReference>
<gene>
    <name evidence="5" type="ORF">Tco_0890656</name>
</gene>
<evidence type="ECO:0000256" key="3">
    <source>
        <dbReference type="SAM" id="MobiDB-lite"/>
    </source>
</evidence>
<organism evidence="5 6">
    <name type="scientific">Tanacetum coccineum</name>
    <dbReference type="NCBI Taxonomy" id="301880"/>
    <lineage>
        <taxon>Eukaryota</taxon>
        <taxon>Viridiplantae</taxon>
        <taxon>Streptophyta</taxon>
        <taxon>Embryophyta</taxon>
        <taxon>Tracheophyta</taxon>
        <taxon>Spermatophyta</taxon>
        <taxon>Magnoliopsida</taxon>
        <taxon>eudicotyledons</taxon>
        <taxon>Gunneridae</taxon>
        <taxon>Pentapetalae</taxon>
        <taxon>asterids</taxon>
        <taxon>campanulids</taxon>
        <taxon>Asterales</taxon>
        <taxon>Asteraceae</taxon>
        <taxon>Asteroideae</taxon>
        <taxon>Anthemideae</taxon>
        <taxon>Anthemidinae</taxon>
        <taxon>Tanacetum</taxon>
    </lineage>
</organism>
<feature type="domain" description="CCHC-type" evidence="4">
    <location>
        <begin position="106"/>
        <end position="120"/>
    </location>
</feature>
<dbReference type="Gene3D" id="4.10.60.10">
    <property type="entry name" value="Zinc finger, CCHC-type"/>
    <property type="match status" value="1"/>
</dbReference>
<protein>
    <submittedName>
        <fullName evidence="5">Uncharacterized mitochondrial protein-like protein</fullName>
    </submittedName>
</protein>
<reference evidence="5" key="2">
    <citation type="submission" date="2022-01" db="EMBL/GenBank/DDBJ databases">
        <authorList>
            <person name="Yamashiro T."/>
            <person name="Shiraishi A."/>
            <person name="Satake H."/>
            <person name="Nakayama K."/>
        </authorList>
    </citation>
    <scope>NUCLEOTIDE SEQUENCE</scope>
</reference>
<evidence type="ECO:0000256" key="2">
    <source>
        <dbReference type="SAM" id="Coils"/>
    </source>
</evidence>
<evidence type="ECO:0000313" key="5">
    <source>
        <dbReference type="EMBL" id="GJT20719.1"/>
    </source>
</evidence>
<reference evidence="5" key="1">
    <citation type="journal article" date="2022" name="Int. J. Mol. Sci.">
        <title>Draft Genome of Tanacetum Coccineum: Genomic Comparison of Closely Related Tanacetum-Family Plants.</title>
        <authorList>
            <person name="Yamashiro T."/>
            <person name="Shiraishi A."/>
            <person name="Nakayama K."/>
            <person name="Satake H."/>
        </authorList>
    </citation>
    <scope>NUCLEOTIDE SEQUENCE</scope>
</reference>
<proteinExistence type="predicted"/>
<keyword evidence="1" id="KW-0479">Metal-binding</keyword>
<dbReference type="Proteomes" id="UP001151760">
    <property type="component" value="Unassembled WGS sequence"/>
</dbReference>
<comment type="caution">
    <text evidence="5">The sequence shown here is derived from an EMBL/GenBank/DDBJ whole genome shotgun (WGS) entry which is preliminary data.</text>
</comment>
<keyword evidence="1" id="KW-0863">Zinc-finger</keyword>
<evidence type="ECO:0000259" key="4">
    <source>
        <dbReference type="PROSITE" id="PS50158"/>
    </source>
</evidence>
<feature type="coiled-coil region" evidence="2">
    <location>
        <begin position="165"/>
        <end position="192"/>
    </location>
</feature>
<keyword evidence="6" id="KW-1185">Reference proteome</keyword>
<dbReference type="SUPFAM" id="SSF57756">
    <property type="entry name" value="Retrovirus zinc finger-like domains"/>
    <property type="match status" value="1"/>
</dbReference>
<sequence length="278" mass="31479">MDDLYNNLKIYETEVKGSSISNQYSQNVAFVSSNNSGSSNQAYGSISANTDSMSDAIDVDDLEEMDLKWHMAMLTMRAKRFLNKTGRKINTNGSETIRFNKSKVECYNCHKKGYFARECRAPRENRNIEPIRRNVRVETTETKALVAQDGLDSSSSDSELRDNALTKLRKKFKKAEMERDDLKLTLEKFRNSSKNLSKLLEIQVSDKFKTGVGYNSQVVDSQVFDSQVNDSELVTNIPDVATSKAKTSESKPKSVGKPLIEDWISDSEDKNETEFKSK</sequence>